<sequence>MGFFTAAFFVATVFLAGVPPVAFAAGIFALSGGVLVGVDFALAFVARDDDGEAVAAPAEVGFSAVDVWADLAAVFFAADRPVAALATFFCVAVPDFRSPMAAPRQV</sequence>
<dbReference type="Proteomes" id="UP000548476">
    <property type="component" value="Unassembled WGS sequence"/>
</dbReference>
<feature type="signal peptide" evidence="1">
    <location>
        <begin position="1"/>
        <end position="24"/>
    </location>
</feature>
<evidence type="ECO:0000313" key="2">
    <source>
        <dbReference type="EMBL" id="MBB6032777.1"/>
    </source>
</evidence>
<dbReference type="RefSeq" id="WP_184785762.1">
    <property type="nucleotide sequence ID" value="NZ_BONT01000034.1"/>
</dbReference>
<gene>
    <name evidence="2" type="ORF">HNR73_000619</name>
</gene>
<name>A0A841FI36_9ACTN</name>
<protein>
    <submittedName>
        <fullName evidence="2">Uncharacterized protein</fullName>
    </submittedName>
</protein>
<accession>A0A841FI36</accession>
<organism evidence="2 3">
    <name type="scientific">Phytomonospora endophytica</name>
    <dbReference type="NCBI Taxonomy" id="714109"/>
    <lineage>
        <taxon>Bacteria</taxon>
        <taxon>Bacillati</taxon>
        <taxon>Actinomycetota</taxon>
        <taxon>Actinomycetes</taxon>
        <taxon>Micromonosporales</taxon>
        <taxon>Micromonosporaceae</taxon>
        <taxon>Phytomonospora</taxon>
    </lineage>
</organism>
<dbReference type="EMBL" id="JACHGT010000001">
    <property type="protein sequence ID" value="MBB6032777.1"/>
    <property type="molecule type" value="Genomic_DNA"/>
</dbReference>
<evidence type="ECO:0000313" key="3">
    <source>
        <dbReference type="Proteomes" id="UP000548476"/>
    </source>
</evidence>
<feature type="chain" id="PRO_5032600312" evidence="1">
    <location>
        <begin position="25"/>
        <end position="106"/>
    </location>
</feature>
<keyword evidence="1" id="KW-0732">Signal</keyword>
<dbReference type="AlphaFoldDB" id="A0A841FI36"/>
<comment type="caution">
    <text evidence="2">The sequence shown here is derived from an EMBL/GenBank/DDBJ whole genome shotgun (WGS) entry which is preliminary data.</text>
</comment>
<proteinExistence type="predicted"/>
<keyword evidence="3" id="KW-1185">Reference proteome</keyword>
<evidence type="ECO:0000256" key="1">
    <source>
        <dbReference type="SAM" id="SignalP"/>
    </source>
</evidence>
<reference evidence="2 3" key="1">
    <citation type="submission" date="2020-08" db="EMBL/GenBank/DDBJ databases">
        <title>Genomic Encyclopedia of Type Strains, Phase IV (KMG-IV): sequencing the most valuable type-strain genomes for metagenomic binning, comparative biology and taxonomic classification.</title>
        <authorList>
            <person name="Goeker M."/>
        </authorList>
    </citation>
    <scope>NUCLEOTIDE SEQUENCE [LARGE SCALE GENOMIC DNA]</scope>
    <source>
        <strain evidence="2 3">YIM 65646</strain>
    </source>
</reference>